<protein>
    <submittedName>
        <fullName evidence="1">Uncharacterized protein</fullName>
    </submittedName>
</protein>
<reference evidence="1" key="1">
    <citation type="journal article" date="2021" name="Proc. Natl. Acad. Sci. U.S.A.">
        <title>A Catalog of Tens of Thousands of Viruses from Human Metagenomes Reveals Hidden Associations with Chronic Diseases.</title>
        <authorList>
            <person name="Tisza M.J."/>
            <person name="Buck C.B."/>
        </authorList>
    </citation>
    <scope>NUCLEOTIDE SEQUENCE</scope>
    <source>
        <strain evidence="1">CtZkC8</strain>
    </source>
</reference>
<organism evidence="1">
    <name type="scientific">Podoviridae sp. ctZkC8</name>
    <dbReference type="NCBI Taxonomy" id="2825259"/>
    <lineage>
        <taxon>Viruses</taxon>
        <taxon>Duplodnaviria</taxon>
        <taxon>Heunggongvirae</taxon>
        <taxon>Uroviricota</taxon>
        <taxon>Caudoviricetes</taxon>
    </lineage>
</organism>
<dbReference type="EMBL" id="BK016062">
    <property type="protein sequence ID" value="DAF91933.1"/>
    <property type="molecule type" value="Genomic_DNA"/>
</dbReference>
<accession>A0A8S5UBR8</accession>
<name>A0A8S5UBR8_9CAUD</name>
<proteinExistence type="predicted"/>
<evidence type="ECO:0000313" key="1">
    <source>
        <dbReference type="EMBL" id="DAF91933.1"/>
    </source>
</evidence>
<sequence>MWSKLFGVPDNLVTSFTENGIESNRHFYGKMIDWYMDLYGIDLKQNKKKSTNPRSD</sequence>